<dbReference type="InterPro" id="IPR052133">
    <property type="entry name" value="Immune_Signaling-Apoptosis_Reg"/>
</dbReference>
<dbReference type="PANTHER" id="PTHR12044:SF14">
    <property type="entry name" value="MEIOTIC DOUBLE-STRANDED BREAK FORMATION PROTEIN 1"/>
    <property type="match status" value="1"/>
</dbReference>
<dbReference type="PANTHER" id="PTHR12044">
    <property type="entry name" value="BCL2 INTERACTING MEDIATOR OF CELL DEATH"/>
    <property type="match status" value="1"/>
</dbReference>
<dbReference type="GO" id="GO:0007127">
    <property type="term" value="P:meiosis I"/>
    <property type="evidence" value="ECO:0007669"/>
    <property type="project" value="TreeGrafter"/>
</dbReference>
<accession>A0AAY5KGJ1</accession>
<gene>
    <name evidence="1" type="primary">MEI1</name>
</gene>
<organism evidence="1 2">
    <name type="scientific">Esox lucius</name>
    <name type="common">Northern pike</name>
    <dbReference type="NCBI Taxonomy" id="8010"/>
    <lineage>
        <taxon>Eukaryota</taxon>
        <taxon>Metazoa</taxon>
        <taxon>Chordata</taxon>
        <taxon>Craniata</taxon>
        <taxon>Vertebrata</taxon>
        <taxon>Euteleostomi</taxon>
        <taxon>Actinopterygii</taxon>
        <taxon>Neopterygii</taxon>
        <taxon>Teleostei</taxon>
        <taxon>Protacanthopterygii</taxon>
        <taxon>Esociformes</taxon>
        <taxon>Esocidae</taxon>
        <taxon>Esox</taxon>
    </lineage>
</organism>
<dbReference type="GeneTree" id="ENSGT00390000002077"/>
<protein>
    <recommendedName>
        <fullName evidence="3">Meiosis inhibitor protein 1</fullName>
    </recommendedName>
</protein>
<sequence length="1261" mass="137596">MNGVDVVYEKFHFRHDPKWCEDMGQPGNGELIICVACVIEMMESDSIASVRKSVALSGISRVLKDKPGALKELLLQDQRVCLHFTASLLRMLHTVVDPATLEQAMQVLVQLLLELQSEQSVQFILNEIHILLCDQSSVKGFLPTFTFLGKLLDAFPSLTQCLSSNHVGLLEQLCSVLLYPDEGLKASVFYVWQRLWGAAGVAQSLPTPLRDWLCTLLLQTLANACSPLLTVNCLGVLKELLKLSEVVSVLMNRPCDLLPSDADQSLENDQEPQSTSQAQRCPLPLILKKLLLSGDETLQVASAQCIAAVLVHSPSQYCTPFIQADVPEFLFERLSCGSEVLLWSIYSCLLLLTEEPQFFSKYHSVYGIESLVRSLKEALRLTNQEVQRQGLLLLTEVLERQPVGVHLFPSGPGFVAVAEVVLAGVSSPCLKVATQAAHAAAALLRADHQSNPVQYEELEKLVEAIMRRCSELPLPASSRRRGSLKGPEPSSQDSGAGGFVLQALVCFLAACRLAEHCSSEPGLKENVFTAPSRPSQGPDPLESMCLCLLRCCDTLCIPTVTRQCECSPSAQMLQHFFSSLSCQFSLLPSFMPSFAVKLASSGVFRFALEHKAVFCTGNRNPSLNAACCGFLQRLSVCLLSQSAPAVCIHPQDCAEMEALLQSGLPSVRCRLCDWPALLCEAPAPHCDPATPRATQYCLLTLLHLTLQYGDRLLPDSTVFSCVVTLLCSVQEQGESPPPPSVLRSAFYLLSVTQGKSPSLDRAPLQYITKALCSSPSFSSLYTHHPPLLHFIFHYPELANHFGPQVLELWLSHRPEATPQSDTHSKKIEQGQEADPDVTHLQALLEKNPSVILTLLGMVCTREAPLAERALEVLEGFLHSRRGCEANLEALLRPTLLQVLQQVNLESSQGTGVGGSLPVVLRLLCLMQTSSSPENHMDGIHFKLLYQAVSMLLCNTGLMDQLQATLHLASPSPSLSGPSALLCCSHLLLSSLITLQHAHAAQVHRSISLDVDSVVHALFFRKKTTDSLLLASSLRLLQAVLDVDLESPVLCVGGGPSAGKRPLGETDSSLYPLGSHRAHCLITALYGLLLQKQELLLNVTVNCLGSLLGFLQRRSQSTAQHVVCQPWTRFLLDTLLNSGDSCMLHPATLSLLTLLFRYDSGVLRDPDLSQVLDAVERRGLKELGANTAQALRQLFTQLQCGVICPPPTENNRLRAKTLMKSLSSLPLTSIDNLPTSIMRVGELSVCLSDFTVKTPGHPGSQS</sequence>
<evidence type="ECO:0000313" key="2">
    <source>
        <dbReference type="Proteomes" id="UP000265140"/>
    </source>
</evidence>
<proteinExistence type="predicted"/>
<reference evidence="1" key="2">
    <citation type="submission" date="2025-08" db="UniProtKB">
        <authorList>
            <consortium name="Ensembl"/>
        </authorList>
    </citation>
    <scope>IDENTIFICATION</scope>
</reference>
<dbReference type="AlphaFoldDB" id="A0AAY5KGJ1"/>
<dbReference type="SUPFAM" id="SSF48371">
    <property type="entry name" value="ARM repeat"/>
    <property type="match status" value="1"/>
</dbReference>
<evidence type="ECO:0000313" key="1">
    <source>
        <dbReference type="Ensembl" id="ENSELUP00000085472.1"/>
    </source>
</evidence>
<reference evidence="1" key="3">
    <citation type="submission" date="2025-09" db="UniProtKB">
        <authorList>
            <consortium name="Ensembl"/>
        </authorList>
    </citation>
    <scope>IDENTIFICATION</scope>
</reference>
<keyword evidence="2" id="KW-1185">Reference proteome</keyword>
<dbReference type="Ensembl" id="ENSELUT00000088983.1">
    <property type="protein sequence ID" value="ENSELUP00000085472.1"/>
    <property type="gene ID" value="ENSELUG00000044630.1"/>
</dbReference>
<reference evidence="1 2" key="1">
    <citation type="submission" date="2020-02" db="EMBL/GenBank/DDBJ databases">
        <title>Esox lucius (northern pike) genome, fEsoLuc1, primary haplotype.</title>
        <authorList>
            <person name="Myers G."/>
            <person name="Karagic N."/>
            <person name="Meyer A."/>
            <person name="Pippel M."/>
            <person name="Reichard M."/>
            <person name="Winkler S."/>
            <person name="Tracey A."/>
            <person name="Sims Y."/>
            <person name="Howe K."/>
            <person name="Rhie A."/>
            <person name="Formenti G."/>
            <person name="Durbin R."/>
            <person name="Fedrigo O."/>
            <person name="Jarvis E.D."/>
        </authorList>
    </citation>
    <scope>NUCLEOTIDE SEQUENCE [LARGE SCALE GENOMIC DNA]</scope>
</reference>
<evidence type="ECO:0008006" key="3">
    <source>
        <dbReference type="Google" id="ProtNLM"/>
    </source>
</evidence>
<dbReference type="Proteomes" id="UP000265140">
    <property type="component" value="Chromosome 11"/>
</dbReference>
<dbReference type="InterPro" id="IPR016024">
    <property type="entry name" value="ARM-type_fold"/>
</dbReference>
<name>A0AAY5KGJ1_ESOLU</name>